<accession>A0ACB8SWI2</accession>
<dbReference type="Proteomes" id="UP000814140">
    <property type="component" value="Unassembled WGS sequence"/>
</dbReference>
<comment type="caution">
    <text evidence="1">The sequence shown here is derived from an EMBL/GenBank/DDBJ whole genome shotgun (WGS) entry which is preliminary data.</text>
</comment>
<organism evidence="1 2">
    <name type="scientific">Artomyces pyxidatus</name>
    <dbReference type="NCBI Taxonomy" id="48021"/>
    <lineage>
        <taxon>Eukaryota</taxon>
        <taxon>Fungi</taxon>
        <taxon>Dikarya</taxon>
        <taxon>Basidiomycota</taxon>
        <taxon>Agaricomycotina</taxon>
        <taxon>Agaricomycetes</taxon>
        <taxon>Russulales</taxon>
        <taxon>Auriscalpiaceae</taxon>
        <taxon>Artomyces</taxon>
    </lineage>
</organism>
<sequence>MCGLRTPVGIVALSSLACFPVLFSVPGSSRAADIPAYNFHGRRASLSLRLYCAIHFVAFSIQPGHLHCTAYPRRIIFPYAYAYSCFYALALLRSAASPACCCD</sequence>
<gene>
    <name evidence="1" type="ORF">BV25DRAFT_944293</name>
</gene>
<protein>
    <submittedName>
        <fullName evidence="1">Uncharacterized protein</fullName>
    </submittedName>
</protein>
<evidence type="ECO:0000313" key="2">
    <source>
        <dbReference type="Proteomes" id="UP000814140"/>
    </source>
</evidence>
<reference evidence="1" key="1">
    <citation type="submission" date="2021-03" db="EMBL/GenBank/DDBJ databases">
        <authorList>
            <consortium name="DOE Joint Genome Institute"/>
            <person name="Ahrendt S."/>
            <person name="Looney B.P."/>
            <person name="Miyauchi S."/>
            <person name="Morin E."/>
            <person name="Drula E."/>
            <person name="Courty P.E."/>
            <person name="Chicoki N."/>
            <person name="Fauchery L."/>
            <person name="Kohler A."/>
            <person name="Kuo A."/>
            <person name="Labutti K."/>
            <person name="Pangilinan J."/>
            <person name="Lipzen A."/>
            <person name="Riley R."/>
            <person name="Andreopoulos W."/>
            <person name="He G."/>
            <person name="Johnson J."/>
            <person name="Barry K.W."/>
            <person name="Grigoriev I.V."/>
            <person name="Nagy L."/>
            <person name="Hibbett D."/>
            <person name="Henrissat B."/>
            <person name="Matheny P.B."/>
            <person name="Labbe J."/>
            <person name="Martin F."/>
        </authorList>
    </citation>
    <scope>NUCLEOTIDE SEQUENCE</scope>
    <source>
        <strain evidence="1">HHB10654</strain>
    </source>
</reference>
<keyword evidence="2" id="KW-1185">Reference proteome</keyword>
<name>A0ACB8SWI2_9AGAM</name>
<reference evidence="1" key="2">
    <citation type="journal article" date="2022" name="New Phytol.">
        <title>Evolutionary transition to the ectomycorrhizal habit in the genomes of a hyperdiverse lineage of mushroom-forming fungi.</title>
        <authorList>
            <person name="Looney B."/>
            <person name="Miyauchi S."/>
            <person name="Morin E."/>
            <person name="Drula E."/>
            <person name="Courty P.E."/>
            <person name="Kohler A."/>
            <person name="Kuo A."/>
            <person name="LaButti K."/>
            <person name="Pangilinan J."/>
            <person name="Lipzen A."/>
            <person name="Riley R."/>
            <person name="Andreopoulos W."/>
            <person name="He G."/>
            <person name="Johnson J."/>
            <person name="Nolan M."/>
            <person name="Tritt A."/>
            <person name="Barry K.W."/>
            <person name="Grigoriev I.V."/>
            <person name="Nagy L.G."/>
            <person name="Hibbett D."/>
            <person name="Henrissat B."/>
            <person name="Matheny P.B."/>
            <person name="Labbe J."/>
            <person name="Martin F.M."/>
        </authorList>
    </citation>
    <scope>NUCLEOTIDE SEQUENCE</scope>
    <source>
        <strain evidence="1">HHB10654</strain>
    </source>
</reference>
<evidence type="ECO:0000313" key="1">
    <source>
        <dbReference type="EMBL" id="KAI0060562.1"/>
    </source>
</evidence>
<proteinExistence type="predicted"/>
<dbReference type="EMBL" id="MU277218">
    <property type="protein sequence ID" value="KAI0060562.1"/>
    <property type="molecule type" value="Genomic_DNA"/>
</dbReference>